<protein>
    <submittedName>
        <fullName evidence="2">Uncharacterized protein</fullName>
    </submittedName>
</protein>
<feature type="region of interest" description="Disordered" evidence="1">
    <location>
        <begin position="1"/>
        <end position="101"/>
    </location>
</feature>
<dbReference type="AlphaFoldDB" id="A0A176W8A4"/>
<evidence type="ECO:0000313" key="2">
    <source>
        <dbReference type="EMBL" id="OAE29338.1"/>
    </source>
</evidence>
<name>A0A176W8A4_MARPO</name>
<accession>A0A176W8A4</accession>
<feature type="compositionally biased region" description="Basic and acidic residues" evidence="1">
    <location>
        <begin position="1"/>
        <end position="11"/>
    </location>
</feature>
<reference evidence="2" key="1">
    <citation type="submission" date="2016-03" db="EMBL/GenBank/DDBJ databases">
        <title>Mechanisms controlling the formation of the plant cell surface in tip-growing cells are functionally conserved among land plants.</title>
        <authorList>
            <person name="Honkanen S."/>
            <person name="Jones V.A."/>
            <person name="Morieri G."/>
            <person name="Champion C."/>
            <person name="Hetherington A.J."/>
            <person name="Kelly S."/>
            <person name="Saint-Marcoux D."/>
            <person name="Proust H."/>
            <person name="Prescott H."/>
            <person name="Dolan L."/>
        </authorList>
    </citation>
    <scope>NUCLEOTIDE SEQUENCE [LARGE SCALE GENOMIC DNA]</scope>
    <source>
        <tissue evidence="2">Whole gametophyte</tissue>
    </source>
</reference>
<feature type="compositionally biased region" description="Basic and acidic residues" evidence="1">
    <location>
        <begin position="19"/>
        <end position="48"/>
    </location>
</feature>
<keyword evidence="3" id="KW-1185">Reference proteome</keyword>
<dbReference type="EMBL" id="LVLJ01001475">
    <property type="protein sequence ID" value="OAE29338.1"/>
    <property type="molecule type" value="Genomic_DNA"/>
</dbReference>
<organism evidence="2 3">
    <name type="scientific">Marchantia polymorpha subsp. ruderalis</name>
    <dbReference type="NCBI Taxonomy" id="1480154"/>
    <lineage>
        <taxon>Eukaryota</taxon>
        <taxon>Viridiplantae</taxon>
        <taxon>Streptophyta</taxon>
        <taxon>Embryophyta</taxon>
        <taxon>Marchantiophyta</taxon>
        <taxon>Marchantiopsida</taxon>
        <taxon>Marchantiidae</taxon>
        <taxon>Marchantiales</taxon>
        <taxon>Marchantiaceae</taxon>
        <taxon>Marchantia</taxon>
    </lineage>
</organism>
<proteinExistence type="predicted"/>
<sequence length="269" mass="31439">MVRKWLREKYKPSRGYRPQPERWRVNDWEQAPRKWKLGEEGKERRRESVAVPSRRRATNEQARPKQKARKLIWTAGSSADTGRTAISKESPSLEEEDGSTGVLGRSLDLPAPKAHVPSVRGTPTGVLCEQVVPLLRYLDRKVAKYMNPRLCGSFVELVRNRTRIKVATNPKLIVLDQKYRQLEERYNFRQDQWALARKLQKAALKLQDEMVTNSRRENNELRAKVQTNFRVEQIQIRNLTDELVWKTQALEQSEATRRVDEELLGRLQS</sequence>
<dbReference type="Proteomes" id="UP000077202">
    <property type="component" value="Unassembled WGS sequence"/>
</dbReference>
<evidence type="ECO:0000313" key="3">
    <source>
        <dbReference type="Proteomes" id="UP000077202"/>
    </source>
</evidence>
<comment type="caution">
    <text evidence="2">The sequence shown here is derived from an EMBL/GenBank/DDBJ whole genome shotgun (WGS) entry which is preliminary data.</text>
</comment>
<gene>
    <name evidence="2" type="ORF">AXG93_3102s1650</name>
</gene>
<evidence type="ECO:0000256" key="1">
    <source>
        <dbReference type="SAM" id="MobiDB-lite"/>
    </source>
</evidence>